<feature type="transmembrane region" description="Helical" evidence="10">
    <location>
        <begin position="50"/>
        <end position="69"/>
    </location>
</feature>
<keyword evidence="8" id="KW-0407">Ion channel</keyword>
<reference evidence="11 12" key="1">
    <citation type="journal article" date="2024" name="Plant J.">
        <title>Genome sequences and population genomics reveal climatic adaptation and genomic divergence between two closely related sweetgum species.</title>
        <authorList>
            <person name="Xu W.Q."/>
            <person name="Ren C.Q."/>
            <person name="Zhang X.Y."/>
            <person name="Comes H.P."/>
            <person name="Liu X.H."/>
            <person name="Li Y.G."/>
            <person name="Kettle C.J."/>
            <person name="Jalonen R."/>
            <person name="Gaisberger H."/>
            <person name="Ma Y.Z."/>
            <person name="Qiu Y.X."/>
        </authorList>
    </citation>
    <scope>NUCLEOTIDE SEQUENCE [LARGE SCALE GENOMIC DNA]</scope>
    <source>
        <strain evidence="11">Hangzhou</strain>
    </source>
</reference>
<keyword evidence="12" id="KW-1185">Reference proteome</keyword>
<evidence type="ECO:0000256" key="8">
    <source>
        <dbReference type="ARBA" id="ARBA00023303"/>
    </source>
</evidence>
<dbReference type="AlphaFoldDB" id="A0AAP0N670"/>
<dbReference type="EMBL" id="JBBPBK010000289">
    <property type="protein sequence ID" value="KAK9265865.1"/>
    <property type="molecule type" value="Genomic_DNA"/>
</dbReference>
<feature type="transmembrane region" description="Helical" evidence="10">
    <location>
        <begin position="133"/>
        <end position="152"/>
    </location>
</feature>
<evidence type="ECO:0000256" key="2">
    <source>
        <dbReference type="ARBA" id="ARBA00007079"/>
    </source>
</evidence>
<feature type="transmembrane region" description="Helical" evidence="10">
    <location>
        <begin position="159"/>
        <end position="178"/>
    </location>
</feature>
<dbReference type="InterPro" id="IPR020966">
    <property type="entry name" value="ALMT"/>
</dbReference>
<evidence type="ECO:0000313" key="11">
    <source>
        <dbReference type="EMBL" id="KAK9265865.1"/>
    </source>
</evidence>
<evidence type="ECO:0000256" key="3">
    <source>
        <dbReference type="ARBA" id="ARBA00022448"/>
    </source>
</evidence>
<dbReference type="Pfam" id="PF11744">
    <property type="entry name" value="ALMT"/>
    <property type="match status" value="1"/>
</dbReference>
<evidence type="ECO:0000256" key="9">
    <source>
        <dbReference type="SAM" id="MobiDB-lite"/>
    </source>
</evidence>
<proteinExistence type="inferred from homology"/>
<feature type="transmembrane region" description="Helical" evidence="10">
    <location>
        <begin position="75"/>
        <end position="95"/>
    </location>
</feature>
<comment type="caution">
    <text evidence="11">The sequence shown here is derived from an EMBL/GenBank/DDBJ whole genome shotgun (WGS) entry which is preliminary data.</text>
</comment>
<evidence type="ECO:0000256" key="5">
    <source>
        <dbReference type="ARBA" id="ARBA00022989"/>
    </source>
</evidence>
<feature type="transmembrane region" description="Helical" evidence="10">
    <location>
        <begin position="107"/>
        <end position="127"/>
    </location>
</feature>
<protein>
    <recommendedName>
        <fullName evidence="13">Aluminum-activated malate transporter</fullName>
    </recommendedName>
</protein>
<name>A0AAP0N670_LIQFO</name>
<keyword evidence="3" id="KW-0813">Transport</keyword>
<dbReference type="GO" id="GO:0015743">
    <property type="term" value="P:malate transport"/>
    <property type="evidence" value="ECO:0007669"/>
    <property type="project" value="InterPro"/>
</dbReference>
<feature type="transmembrane region" description="Helical" evidence="10">
    <location>
        <begin position="190"/>
        <end position="208"/>
    </location>
</feature>
<gene>
    <name evidence="11" type="ORF">L1049_012412</name>
</gene>
<evidence type="ECO:0000313" key="12">
    <source>
        <dbReference type="Proteomes" id="UP001415857"/>
    </source>
</evidence>
<sequence>MEIASANHEKSGPITRGLAWLEIMLGKFKAKVIEVARKTKTVGQEDPRRIIHSLKVGLAITLVSLFYYFEPLYDGFGVSAMWAVLTVVVVFEFTVGATLGRGLNRGLATLLAGALGFGAHHLASLSGEKGEPILLGLFVFLLAAAVTFVRFFPRMKARYDYGLLIFILTFCLISVSGYRDDEVLDMAQRRLSTILIGSATSVLICIFIRPVWAGDILHNLVANNMEKLGIFLEGFSAEYFKTSEDGQSNHDKSFLKGYKRVLSSKNSEKSMANLARWEPCHGRFRFRHPWKQYLEIGTLTRQCAYKIEALNSYLNSEIQMPIKMRSKIQDPCTKIISEAGQTLNELANAIKTMTRPSSVDSHIENSKTAADNLKALLHTGLFEETDLLEIIPAAAVASLLIHIVTCTEKISEAVQELASLAHFKSVEQTVTVPEQPQIVHQVTEQPFSSNAEPHHVITVDESSTGSPENENEPVLKTG</sequence>
<evidence type="ECO:0000256" key="10">
    <source>
        <dbReference type="SAM" id="Phobius"/>
    </source>
</evidence>
<evidence type="ECO:0000256" key="6">
    <source>
        <dbReference type="ARBA" id="ARBA00023065"/>
    </source>
</evidence>
<evidence type="ECO:0000256" key="4">
    <source>
        <dbReference type="ARBA" id="ARBA00022692"/>
    </source>
</evidence>
<accession>A0AAP0N670</accession>
<evidence type="ECO:0000256" key="1">
    <source>
        <dbReference type="ARBA" id="ARBA00004141"/>
    </source>
</evidence>
<keyword evidence="6" id="KW-0406">Ion transport</keyword>
<dbReference type="GO" id="GO:0016020">
    <property type="term" value="C:membrane"/>
    <property type="evidence" value="ECO:0007669"/>
    <property type="project" value="UniProtKB-SubCell"/>
</dbReference>
<feature type="region of interest" description="Disordered" evidence="9">
    <location>
        <begin position="457"/>
        <end position="478"/>
    </location>
</feature>
<evidence type="ECO:0008006" key="13">
    <source>
        <dbReference type="Google" id="ProtNLM"/>
    </source>
</evidence>
<dbReference type="GO" id="GO:0034220">
    <property type="term" value="P:monoatomic ion transmembrane transport"/>
    <property type="evidence" value="ECO:0007669"/>
    <property type="project" value="UniProtKB-KW"/>
</dbReference>
<evidence type="ECO:0000256" key="7">
    <source>
        <dbReference type="ARBA" id="ARBA00023136"/>
    </source>
</evidence>
<keyword evidence="4 10" id="KW-0812">Transmembrane</keyword>
<comment type="similarity">
    <text evidence="2">Belongs to the aromatic acid exporter (TC 2.A.85) family.</text>
</comment>
<organism evidence="11 12">
    <name type="scientific">Liquidambar formosana</name>
    <name type="common">Formosan gum</name>
    <dbReference type="NCBI Taxonomy" id="63359"/>
    <lineage>
        <taxon>Eukaryota</taxon>
        <taxon>Viridiplantae</taxon>
        <taxon>Streptophyta</taxon>
        <taxon>Embryophyta</taxon>
        <taxon>Tracheophyta</taxon>
        <taxon>Spermatophyta</taxon>
        <taxon>Magnoliopsida</taxon>
        <taxon>eudicotyledons</taxon>
        <taxon>Gunneridae</taxon>
        <taxon>Pentapetalae</taxon>
        <taxon>Saxifragales</taxon>
        <taxon>Altingiaceae</taxon>
        <taxon>Liquidambar</taxon>
    </lineage>
</organism>
<keyword evidence="7 10" id="KW-0472">Membrane</keyword>
<dbReference type="Proteomes" id="UP001415857">
    <property type="component" value="Unassembled WGS sequence"/>
</dbReference>
<keyword evidence="5 10" id="KW-1133">Transmembrane helix</keyword>
<comment type="subcellular location">
    <subcellularLocation>
        <location evidence="1">Membrane</location>
        <topology evidence="1">Multi-pass membrane protein</topology>
    </subcellularLocation>
</comment>
<dbReference type="PANTHER" id="PTHR31086">
    <property type="entry name" value="ALUMINUM-ACTIVATED MALATE TRANSPORTER 10"/>
    <property type="match status" value="1"/>
</dbReference>